<sequence>MNPPPTSRLPPIKALRASTAESLDSALSYLRICYSPEVRGTKRTSRKVVFSSYAVAKCVDSNQEGSGDHEPSDDSDDLPGSDDFERSYALRWLTCLIAQLDDAGDDQEAVNETAIPLDRREILIQEAASLLALCSGTAGAGSFVREFNFTSSYSSLAAEAVSTIKVQLRDVPLDNHDYGSVGAQTWGGACVLSAEIVEKPSQFGLLSSRDQLRVLELGAGTGLVSLTVAKLLEQRVKKAFILASDFFPSVLTNLGSNIRLNFPDLQPSDPTQIETSFLDWSEYQSLSTAGQRPPFDQPFDLIVGADIIYEDKHAEWIKHCLEFLLKKPTADHHTPPPKFHLVIPLRHTHENESHSVEVVFPWADDRVEGEKRLCILHKEIISCDGRRGNERPGNATEEVEYAYYHIGWY</sequence>
<dbReference type="Proteomes" id="UP000824881">
    <property type="component" value="Unassembled WGS sequence"/>
</dbReference>
<accession>A0ACB7IXC8</accession>
<comment type="caution">
    <text evidence="1">The sequence shown here is derived from an EMBL/GenBank/DDBJ whole genome shotgun (WGS) entry which is preliminary data.</text>
</comment>
<name>A0ACB7IXC8_PLECO</name>
<protein>
    <submittedName>
        <fullName evidence="1">Uncharacterized protein</fullName>
    </submittedName>
</protein>
<gene>
    <name evidence="1" type="ORF">CCMSSC00406_0009485</name>
</gene>
<proteinExistence type="predicted"/>
<dbReference type="EMBL" id="WQMT02000006">
    <property type="protein sequence ID" value="KAG9221496.1"/>
    <property type="molecule type" value="Genomic_DNA"/>
</dbReference>
<evidence type="ECO:0000313" key="1">
    <source>
        <dbReference type="EMBL" id="KAG9221496.1"/>
    </source>
</evidence>
<organism evidence="1 2">
    <name type="scientific">Pleurotus cornucopiae</name>
    <name type="common">Cornucopia mushroom</name>
    <dbReference type="NCBI Taxonomy" id="5321"/>
    <lineage>
        <taxon>Eukaryota</taxon>
        <taxon>Fungi</taxon>
        <taxon>Dikarya</taxon>
        <taxon>Basidiomycota</taxon>
        <taxon>Agaricomycotina</taxon>
        <taxon>Agaricomycetes</taxon>
        <taxon>Agaricomycetidae</taxon>
        <taxon>Agaricales</taxon>
        <taxon>Pleurotineae</taxon>
        <taxon>Pleurotaceae</taxon>
        <taxon>Pleurotus</taxon>
    </lineage>
</organism>
<evidence type="ECO:0000313" key="2">
    <source>
        <dbReference type="Proteomes" id="UP000824881"/>
    </source>
</evidence>
<keyword evidence="2" id="KW-1185">Reference proteome</keyword>
<reference evidence="1 2" key="1">
    <citation type="journal article" date="2021" name="Appl. Environ. Microbiol.">
        <title>Genetic linkage and physical mapping for an oyster mushroom Pleurotus cornucopiae and QTL analysis for the trait cap color.</title>
        <authorList>
            <person name="Zhang Y."/>
            <person name="Gao W."/>
            <person name="Sonnenberg A."/>
            <person name="Chen Q."/>
            <person name="Zhang J."/>
            <person name="Huang C."/>
        </authorList>
    </citation>
    <scope>NUCLEOTIDE SEQUENCE [LARGE SCALE GENOMIC DNA]</scope>
    <source>
        <strain evidence="1">CCMSSC00406</strain>
    </source>
</reference>